<protein>
    <recommendedName>
        <fullName evidence="3">GTP pyrophosphokinase</fullName>
        <ecNumber evidence="2">2.7.6.5</ecNumber>
    </recommendedName>
    <alternativeName>
        <fullName evidence="7">(p)ppGpp synthase</fullName>
    </alternativeName>
    <alternativeName>
        <fullName evidence="6">ATP:GTP 3'-pyrophosphotransferase</fullName>
    </alternativeName>
    <alternativeName>
        <fullName evidence="8">ppGpp synthase I</fullName>
    </alternativeName>
</protein>
<comment type="similarity">
    <text evidence="10">Belongs to the relA/spoT family.</text>
</comment>
<dbReference type="CDD" id="cd00077">
    <property type="entry name" value="HDc"/>
    <property type="match status" value="1"/>
</dbReference>
<dbReference type="FunFam" id="3.10.20.30:FF:000002">
    <property type="entry name" value="GTP pyrophosphokinase (RelA/SpoT)"/>
    <property type="match status" value="1"/>
</dbReference>
<keyword evidence="4" id="KW-0342">GTP-binding</keyword>
<dbReference type="PROSITE" id="PS51831">
    <property type="entry name" value="HD"/>
    <property type="match status" value="1"/>
</dbReference>
<dbReference type="FunFam" id="3.30.460.10:FF:000001">
    <property type="entry name" value="GTP pyrophosphokinase RelA"/>
    <property type="match status" value="1"/>
</dbReference>
<dbReference type="RefSeq" id="WP_185125895.1">
    <property type="nucleotide sequence ID" value="NZ_CAJEWD010000008.1"/>
</dbReference>
<dbReference type="SUPFAM" id="SSF81271">
    <property type="entry name" value="TGS-like"/>
    <property type="match status" value="1"/>
</dbReference>
<dbReference type="InterPro" id="IPR004095">
    <property type="entry name" value="TGS"/>
</dbReference>
<dbReference type="NCBIfam" id="TIGR00691">
    <property type="entry name" value="spoT_relA"/>
    <property type="match status" value="1"/>
</dbReference>
<feature type="domain" description="HD" evidence="12">
    <location>
        <begin position="50"/>
        <end position="149"/>
    </location>
</feature>
<sequence>MDKEYPYSAEDVFNMCSEYLDDEDIGLIKKAYGLAKDAHEGQFRKNGLPYIAHPVQVAGILTELKLDAPTIIAGFLHDVVEDTTYTFDDLVEMFNEEVAIIVDGVTKLEKVKYRSHQEQQAENHRKLFIAIARDIRVILVKLADRLHNMRTLKAMPEEKQIRISKETLEIYAPLAHRLGISSIKWELEDISLRYIEPGQYFRIVSLMKKKRSEREKVINEAIEKIDSELTDSKINHNLSGRPKHIYSIYKKMQKQAKNFEQIFDLLAIRVLVDDVKDCYAALGIIHTIWRPMPGRFKDYIAMPKPNMYQSLHTTVVGPNGDPLEIQIRTHEMHEIAEHGVAAHWAYKEGVDASKVSLDSRLNWFKEIVGNVSDNPDAEEFMAALKTDLLSDKVYVFTPDGDVIELPKGAIPIDFAYQVHSEVGNKMIGAKVNGKIVPIDHELETGDILEIRTSNQSYGPSIDWLKMVKTSSARNKIRSYFKKQDKEVNIEKGRLAVETEIKDRDYNPDEVLKEENVSNVLDRYNLKDADDLYAMIGFGGVTANQVTNRLLEKIKAKEAANQTNHVSEIDRRRDYKNITTESGVYVEGMDNMLINLSKCCNPIPGDDIIGYITKGHGVKVHVATCPNIINETERLIDVEWVGNKSQDKRYQVDLEITGYDRNGLVNEILNLVSSLKVPITRVNGLADEIKQARVSLSIMVPNKHELHRVVDRIRQLQDIYSVERVFK</sequence>
<dbReference type="Pfam" id="PF13291">
    <property type="entry name" value="ACT_4"/>
    <property type="match status" value="1"/>
</dbReference>
<evidence type="ECO:0000256" key="8">
    <source>
        <dbReference type="ARBA" id="ARBA00033308"/>
    </source>
</evidence>
<evidence type="ECO:0000313" key="15">
    <source>
        <dbReference type="Proteomes" id="UP000589351"/>
    </source>
</evidence>
<dbReference type="SMART" id="SM00954">
    <property type="entry name" value="RelA_SpoT"/>
    <property type="match status" value="1"/>
</dbReference>
<dbReference type="GO" id="GO:0016301">
    <property type="term" value="F:kinase activity"/>
    <property type="evidence" value="ECO:0007669"/>
    <property type="project" value="UniProtKB-KW"/>
</dbReference>
<dbReference type="InterPro" id="IPR007685">
    <property type="entry name" value="RelA_SpoT"/>
</dbReference>
<dbReference type="Gene3D" id="3.30.460.10">
    <property type="entry name" value="Beta Polymerase, domain 2"/>
    <property type="match status" value="1"/>
</dbReference>
<accession>A0A6V7RK41</accession>
<evidence type="ECO:0000256" key="5">
    <source>
        <dbReference type="ARBA" id="ARBA00024961"/>
    </source>
</evidence>
<dbReference type="UniPathway" id="UPA00908">
    <property type="reaction ID" value="UER00884"/>
</dbReference>
<keyword evidence="14" id="KW-0418">Kinase</keyword>
<evidence type="ECO:0000259" key="13">
    <source>
        <dbReference type="PROSITE" id="PS51880"/>
    </source>
</evidence>
<dbReference type="Proteomes" id="UP000589351">
    <property type="component" value="Unassembled WGS sequence"/>
</dbReference>
<dbReference type="Gene3D" id="1.10.3210.10">
    <property type="entry name" value="Hypothetical protein af1432"/>
    <property type="match status" value="1"/>
</dbReference>
<name>A0A6V7RK41_9STAP</name>
<feature type="domain" description="ACT" evidence="11">
    <location>
        <begin position="652"/>
        <end position="726"/>
    </location>
</feature>
<evidence type="ECO:0000256" key="9">
    <source>
        <dbReference type="ARBA" id="ARBA00048244"/>
    </source>
</evidence>
<comment type="caution">
    <text evidence="14">The sequence shown here is derived from an EMBL/GenBank/DDBJ whole genome shotgun (WGS) entry which is preliminary data.</text>
</comment>
<dbReference type="GO" id="GO:0005525">
    <property type="term" value="F:GTP binding"/>
    <property type="evidence" value="ECO:0007669"/>
    <property type="project" value="UniProtKB-KW"/>
</dbReference>
<dbReference type="Pfam" id="PF04607">
    <property type="entry name" value="RelA_SpoT"/>
    <property type="match status" value="1"/>
</dbReference>
<dbReference type="SUPFAM" id="SSF109604">
    <property type="entry name" value="HD-domain/PDEase-like"/>
    <property type="match status" value="1"/>
</dbReference>
<dbReference type="Pfam" id="PF19296">
    <property type="entry name" value="RelA_AH_RIS"/>
    <property type="match status" value="1"/>
</dbReference>
<dbReference type="Gene3D" id="3.30.70.260">
    <property type="match status" value="1"/>
</dbReference>
<reference evidence="14 15" key="1">
    <citation type="submission" date="2020-07" db="EMBL/GenBank/DDBJ databases">
        <authorList>
            <person name="Criscuolo A."/>
        </authorList>
    </citation>
    <scope>NUCLEOTIDE SEQUENCE [LARGE SCALE GENOMIC DNA]</scope>
    <source>
        <strain evidence="14">CIP111649</strain>
    </source>
</reference>
<dbReference type="InterPro" id="IPR045600">
    <property type="entry name" value="RelA/SpoT_AH_RIS"/>
</dbReference>
<evidence type="ECO:0000313" key="14">
    <source>
        <dbReference type="EMBL" id="CAD2078543.1"/>
    </source>
</evidence>
<dbReference type="PROSITE" id="PS51671">
    <property type="entry name" value="ACT"/>
    <property type="match status" value="1"/>
</dbReference>
<dbReference type="InterPro" id="IPR045865">
    <property type="entry name" value="ACT-like_dom_sf"/>
</dbReference>
<evidence type="ECO:0000256" key="2">
    <source>
        <dbReference type="ARBA" id="ARBA00013251"/>
    </source>
</evidence>
<dbReference type="AlphaFoldDB" id="A0A6V7RK41"/>
<dbReference type="InterPro" id="IPR043519">
    <property type="entry name" value="NT_sf"/>
</dbReference>
<dbReference type="PROSITE" id="PS51880">
    <property type="entry name" value="TGS"/>
    <property type="match status" value="1"/>
</dbReference>
<dbReference type="SMART" id="SM00471">
    <property type="entry name" value="HDc"/>
    <property type="match status" value="1"/>
</dbReference>
<feature type="domain" description="TGS" evidence="13">
    <location>
        <begin position="391"/>
        <end position="452"/>
    </location>
</feature>
<dbReference type="FunFam" id="1.10.3210.10:FF:000001">
    <property type="entry name" value="GTP pyrophosphokinase RelA"/>
    <property type="match status" value="1"/>
</dbReference>
<dbReference type="PANTHER" id="PTHR21262:SF31">
    <property type="entry name" value="GTP PYROPHOSPHOKINASE"/>
    <property type="match status" value="1"/>
</dbReference>
<dbReference type="CDD" id="cd01668">
    <property type="entry name" value="TGS_RSH"/>
    <property type="match status" value="1"/>
</dbReference>
<dbReference type="EMBL" id="CAJEWD010000008">
    <property type="protein sequence ID" value="CAD2078543.1"/>
    <property type="molecule type" value="Genomic_DNA"/>
</dbReference>
<evidence type="ECO:0000256" key="3">
    <source>
        <dbReference type="ARBA" id="ARBA00019852"/>
    </source>
</evidence>
<dbReference type="InterPro" id="IPR006674">
    <property type="entry name" value="HD_domain"/>
</dbReference>
<dbReference type="InterPro" id="IPR004811">
    <property type="entry name" value="RelA/Spo_fam"/>
</dbReference>
<dbReference type="GO" id="GO:0015970">
    <property type="term" value="P:guanosine tetraphosphate biosynthetic process"/>
    <property type="evidence" value="ECO:0007669"/>
    <property type="project" value="UniProtKB-UniPathway"/>
</dbReference>
<dbReference type="Gene3D" id="3.10.20.30">
    <property type="match status" value="1"/>
</dbReference>
<keyword evidence="15" id="KW-1185">Reference proteome</keyword>
<dbReference type="SUPFAM" id="SSF81301">
    <property type="entry name" value="Nucleotidyltransferase"/>
    <property type="match status" value="1"/>
</dbReference>
<dbReference type="Pfam" id="PF13328">
    <property type="entry name" value="HD_4"/>
    <property type="match status" value="1"/>
</dbReference>
<keyword evidence="14" id="KW-0808">Transferase</keyword>
<proteinExistence type="inferred from homology"/>
<dbReference type="InterPro" id="IPR033655">
    <property type="entry name" value="TGS_RelA/SpoT"/>
</dbReference>
<evidence type="ECO:0000256" key="7">
    <source>
        <dbReference type="ARBA" id="ARBA00032407"/>
    </source>
</evidence>
<dbReference type="GO" id="GO:0008728">
    <property type="term" value="F:GTP diphosphokinase activity"/>
    <property type="evidence" value="ECO:0007669"/>
    <property type="project" value="UniProtKB-EC"/>
</dbReference>
<dbReference type="SUPFAM" id="SSF55021">
    <property type="entry name" value="ACT-like"/>
    <property type="match status" value="1"/>
</dbReference>
<dbReference type="InterPro" id="IPR003607">
    <property type="entry name" value="HD/PDEase_dom"/>
</dbReference>
<organism evidence="14 15">
    <name type="scientific">Jeotgalicoccus meleagridis</name>
    <dbReference type="NCBI Taxonomy" id="2759181"/>
    <lineage>
        <taxon>Bacteria</taxon>
        <taxon>Bacillati</taxon>
        <taxon>Bacillota</taxon>
        <taxon>Bacilli</taxon>
        <taxon>Bacillales</taxon>
        <taxon>Staphylococcaceae</taxon>
        <taxon>Jeotgalicoccus</taxon>
    </lineage>
</organism>
<evidence type="ECO:0000256" key="4">
    <source>
        <dbReference type="ARBA" id="ARBA00023134"/>
    </source>
</evidence>
<dbReference type="PANTHER" id="PTHR21262">
    <property type="entry name" value="GUANOSINE-3',5'-BIS DIPHOSPHATE 3'-PYROPHOSPHOHYDROLASE"/>
    <property type="match status" value="1"/>
</dbReference>
<dbReference type="InterPro" id="IPR012676">
    <property type="entry name" value="TGS-like"/>
</dbReference>
<evidence type="ECO:0000259" key="11">
    <source>
        <dbReference type="PROSITE" id="PS51671"/>
    </source>
</evidence>
<comment type="catalytic activity">
    <reaction evidence="9">
        <text>GTP + ATP = guanosine 3'-diphosphate 5'-triphosphate + AMP</text>
        <dbReference type="Rhea" id="RHEA:22088"/>
        <dbReference type="ChEBI" id="CHEBI:30616"/>
        <dbReference type="ChEBI" id="CHEBI:37565"/>
        <dbReference type="ChEBI" id="CHEBI:142410"/>
        <dbReference type="ChEBI" id="CHEBI:456215"/>
        <dbReference type="EC" id="2.7.6.5"/>
    </reaction>
</comment>
<evidence type="ECO:0000259" key="12">
    <source>
        <dbReference type="PROSITE" id="PS51831"/>
    </source>
</evidence>
<gene>
    <name evidence="14" type="primary">relA</name>
    <name evidence="14" type="ORF">JEODO184_01395</name>
</gene>
<evidence type="ECO:0000256" key="6">
    <source>
        <dbReference type="ARBA" id="ARBA00029754"/>
    </source>
</evidence>
<keyword evidence="4" id="KW-0547">Nucleotide-binding</keyword>
<dbReference type="GO" id="GO:0005886">
    <property type="term" value="C:plasma membrane"/>
    <property type="evidence" value="ECO:0007669"/>
    <property type="project" value="TreeGrafter"/>
</dbReference>
<dbReference type="EC" id="2.7.6.5" evidence="2"/>
<comment type="function">
    <text evidence="5">In eubacteria ppGpp (guanosine 3'-diphosphate 5'-diphosphate) is a mediator of the stringent response that coordinates a variety of cellular activities in response to changes in nutritional abundance. This enzyme catalyzes the formation of pppGpp which is then hydrolyzed to form ppGpp.</text>
</comment>
<dbReference type="Pfam" id="PF02824">
    <property type="entry name" value="TGS"/>
    <property type="match status" value="1"/>
</dbReference>
<comment type="pathway">
    <text evidence="1">Purine metabolism; ppGpp biosynthesis; ppGpp from GTP: step 1/2.</text>
</comment>
<evidence type="ECO:0000256" key="10">
    <source>
        <dbReference type="RuleBase" id="RU003847"/>
    </source>
</evidence>
<dbReference type="InterPro" id="IPR002912">
    <property type="entry name" value="ACT_dom"/>
</dbReference>
<dbReference type="InterPro" id="IPR012675">
    <property type="entry name" value="Beta-grasp_dom_sf"/>
</dbReference>
<evidence type="ECO:0000256" key="1">
    <source>
        <dbReference type="ARBA" id="ARBA00004976"/>
    </source>
</evidence>
<dbReference type="CDD" id="cd05399">
    <property type="entry name" value="NT_Rel-Spo_like"/>
    <property type="match status" value="1"/>
</dbReference>
<dbReference type="CDD" id="cd04876">
    <property type="entry name" value="ACT_RelA-SpoT"/>
    <property type="match status" value="1"/>
</dbReference>